<evidence type="ECO:0000256" key="1">
    <source>
        <dbReference type="ARBA" id="ARBA00023002"/>
    </source>
</evidence>
<keyword evidence="6" id="KW-1185">Reference proteome</keyword>
<feature type="active site" evidence="2">
    <location>
        <position position="243"/>
    </location>
</feature>
<name>A0ABP9QGW4_9PSEU</name>
<proteinExistence type="inferred from homology"/>
<evidence type="ECO:0000256" key="3">
    <source>
        <dbReference type="RuleBase" id="RU003345"/>
    </source>
</evidence>
<dbReference type="PROSITE" id="PS00070">
    <property type="entry name" value="ALDEHYDE_DEHYDR_CYS"/>
    <property type="match status" value="1"/>
</dbReference>
<dbReference type="Pfam" id="PF00171">
    <property type="entry name" value="Aldedh"/>
    <property type="match status" value="1"/>
</dbReference>
<reference evidence="6" key="1">
    <citation type="journal article" date="2019" name="Int. J. Syst. Evol. Microbiol.">
        <title>The Global Catalogue of Microorganisms (GCM) 10K type strain sequencing project: providing services to taxonomists for standard genome sequencing and annotation.</title>
        <authorList>
            <consortium name="The Broad Institute Genomics Platform"/>
            <consortium name="The Broad Institute Genome Sequencing Center for Infectious Disease"/>
            <person name="Wu L."/>
            <person name="Ma J."/>
        </authorList>
    </citation>
    <scope>NUCLEOTIDE SEQUENCE [LARGE SCALE GENOMIC DNA]</scope>
    <source>
        <strain evidence="6">JCM 18303</strain>
    </source>
</reference>
<dbReference type="InterPro" id="IPR015590">
    <property type="entry name" value="Aldehyde_DH_dom"/>
</dbReference>
<dbReference type="PROSITE" id="PS00687">
    <property type="entry name" value="ALDEHYDE_DEHYDR_GLU"/>
    <property type="match status" value="1"/>
</dbReference>
<dbReference type="RefSeq" id="WP_185060127.1">
    <property type="nucleotide sequence ID" value="NZ_BAABJP010000024.1"/>
</dbReference>
<sequence length="473" mass="48336">MTALSPSGPLVDGKLVETPHTITVVNPATGEACAECPAATPELLERAVDAAVRAAPAWAKEPGARRWTLETVATVLDENREALARTLSTETGIPVRDAAMEAAGAAAFARHRAAGPLPVDSVHDDERQRVQVRRAPIGVVGAIIPWNAPLLISAEKISTAFATGNTVIVKPSPLAPLTTALLGELLAQSVPSGVLGVLPGGDELGAALVAHPAVGMISFTGSIDAGRAIMAAAAPRLKRLSLELGGNDAAIVLPDVSGGAVAKTAAKVYAGAFYRSGQVCAAIKRLYLPRPVFGEFTEALAALAGQAVVGDPFDPSVTMGPVSNRAQSDRVRGLVEDAVAAGGTVLAGGPEVSGPGYFHRPTLVTGLAADTALVAQEQFGPALPVLPYDEVDEAVAAANDTDYGLGASVWTTDPERGAEVAASLDAGSVWVNRHGVVSPEIPFGGMKQSGYGRANGAAGLDQYSELKTVSVRR</sequence>
<dbReference type="Gene3D" id="3.40.605.10">
    <property type="entry name" value="Aldehyde Dehydrogenase, Chain A, domain 1"/>
    <property type="match status" value="1"/>
</dbReference>
<dbReference type="PANTHER" id="PTHR11699">
    <property type="entry name" value="ALDEHYDE DEHYDROGENASE-RELATED"/>
    <property type="match status" value="1"/>
</dbReference>
<dbReference type="InterPro" id="IPR016163">
    <property type="entry name" value="Ald_DH_C"/>
</dbReference>
<feature type="domain" description="Aldehyde dehydrogenase" evidence="4">
    <location>
        <begin position="20"/>
        <end position="469"/>
    </location>
</feature>
<organism evidence="5 6">
    <name type="scientific">Pseudonocardia eucalypti</name>
    <dbReference type="NCBI Taxonomy" id="648755"/>
    <lineage>
        <taxon>Bacteria</taxon>
        <taxon>Bacillati</taxon>
        <taxon>Actinomycetota</taxon>
        <taxon>Actinomycetes</taxon>
        <taxon>Pseudonocardiales</taxon>
        <taxon>Pseudonocardiaceae</taxon>
        <taxon>Pseudonocardia</taxon>
    </lineage>
</organism>
<evidence type="ECO:0000259" key="4">
    <source>
        <dbReference type="Pfam" id="PF00171"/>
    </source>
</evidence>
<gene>
    <name evidence="5" type="ORF">GCM10023321_46350</name>
</gene>
<protein>
    <submittedName>
        <fullName evidence="5">Aldehyde dehydrogenase family protein</fullName>
    </submittedName>
</protein>
<evidence type="ECO:0000313" key="6">
    <source>
        <dbReference type="Proteomes" id="UP001428817"/>
    </source>
</evidence>
<dbReference type="Gene3D" id="3.40.309.10">
    <property type="entry name" value="Aldehyde Dehydrogenase, Chain A, domain 2"/>
    <property type="match status" value="1"/>
</dbReference>
<keyword evidence="1 3" id="KW-0560">Oxidoreductase</keyword>
<comment type="similarity">
    <text evidence="3">Belongs to the aldehyde dehydrogenase family.</text>
</comment>
<dbReference type="InterPro" id="IPR016160">
    <property type="entry name" value="Ald_DH_CS_CYS"/>
</dbReference>
<evidence type="ECO:0000256" key="2">
    <source>
        <dbReference type="PROSITE-ProRule" id="PRU10007"/>
    </source>
</evidence>
<accession>A0ABP9QGW4</accession>
<dbReference type="Proteomes" id="UP001428817">
    <property type="component" value="Unassembled WGS sequence"/>
</dbReference>
<dbReference type="InterPro" id="IPR016162">
    <property type="entry name" value="Ald_DH_N"/>
</dbReference>
<comment type="caution">
    <text evidence="5">The sequence shown here is derived from an EMBL/GenBank/DDBJ whole genome shotgun (WGS) entry which is preliminary data.</text>
</comment>
<dbReference type="EMBL" id="BAABJP010000024">
    <property type="protein sequence ID" value="GAA5161700.1"/>
    <property type="molecule type" value="Genomic_DNA"/>
</dbReference>
<evidence type="ECO:0000313" key="5">
    <source>
        <dbReference type="EMBL" id="GAA5161700.1"/>
    </source>
</evidence>
<dbReference type="InterPro" id="IPR016161">
    <property type="entry name" value="Ald_DH/histidinol_DH"/>
</dbReference>
<dbReference type="SUPFAM" id="SSF53720">
    <property type="entry name" value="ALDH-like"/>
    <property type="match status" value="1"/>
</dbReference>
<dbReference type="InterPro" id="IPR029510">
    <property type="entry name" value="Ald_DH_CS_GLU"/>
</dbReference>